<dbReference type="OrthoDB" id="7033419at2"/>
<organism evidence="1 2">
    <name type="scientific">Pseudomonas kairouanensis</name>
    <dbReference type="NCBI Taxonomy" id="2293832"/>
    <lineage>
        <taxon>Bacteria</taxon>
        <taxon>Pseudomonadati</taxon>
        <taxon>Pseudomonadota</taxon>
        <taxon>Gammaproteobacteria</taxon>
        <taxon>Pseudomonadales</taxon>
        <taxon>Pseudomonadaceae</taxon>
        <taxon>Pseudomonas</taxon>
    </lineage>
</organism>
<proteinExistence type="predicted"/>
<protein>
    <submittedName>
        <fullName evidence="1">Uncharacterized protein</fullName>
    </submittedName>
</protein>
<dbReference type="AlphaFoldDB" id="A0A4Z0AXP3"/>
<accession>A0A4Z0AXP3</accession>
<reference evidence="1 2" key="1">
    <citation type="journal article" date="2019" name="Syst. Appl. Microbiol.">
        <title>New species of pathogenic Pseudomonas isolated from citrus in Tunisia: Proposal of Pseudomonas kairouanensis sp. nov. and Pseudomonas nabeulensis sp. nov.</title>
        <authorList>
            <person name="Oueslati M."/>
            <person name="Mulet M."/>
            <person name="Gomila M."/>
            <person name="Berge O."/>
            <person name="Hajlaoui M.R."/>
            <person name="Lalucat J."/>
            <person name="Sadfi-Zouaoui N."/>
            <person name="Garcia-Valdes E."/>
        </authorList>
    </citation>
    <scope>NUCLEOTIDE SEQUENCE [LARGE SCALE GENOMIC DNA]</scope>
    <source>
        <strain evidence="1 2">KC12</strain>
    </source>
</reference>
<evidence type="ECO:0000313" key="1">
    <source>
        <dbReference type="EMBL" id="TFY91107.1"/>
    </source>
</evidence>
<sequence>MQRARHRFTGLPGQLQPDDDVGLFIARVFVGASLLAKVVNDYPCKLEKRGALERFASKLAPTGESVRPGP</sequence>
<comment type="caution">
    <text evidence="1">The sequence shown here is derived from an EMBL/GenBank/DDBJ whole genome shotgun (WGS) entry which is preliminary data.</text>
</comment>
<name>A0A4Z0AXP3_9PSED</name>
<dbReference type="EMBL" id="QUZU01000005">
    <property type="protein sequence ID" value="TFY91107.1"/>
    <property type="molecule type" value="Genomic_DNA"/>
</dbReference>
<dbReference type="Proteomes" id="UP000297391">
    <property type="component" value="Unassembled WGS sequence"/>
</dbReference>
<evidence type="ECO:0000313" key="2">
    <source>
        <dbReference type="Proteomes" id="UP000297391"/>
    </source>
</evidence>
<keyword evidence="2" id="KW-1185">Reference proteome</keyword>
<gene>
    <name evidence="1" type="ORF">DYL59_06320</name>
</gene>